<evidence type="ECO:0000313" key="2">
    <source>
        <dbReference type="EMBL" id="KGE73372.1"/>
    </source>
</evidence>
<evidence type="ECO:0000313" key="3">
    <source>
        <dbReference type="Proteomes" id="UP000029692"/>
    </source>
</evidence>
<keyword evidence="3" id="KW-1185">Reference proteome</keyword>
<accession>A0A098R3T8</accession>
<dbReference type="EMBL" id="JNUP01000031">
    <property type="protein sequence ID" value="KGE73372.1"/>
    <property type="molecule type" value="Genomic_DNA"/>
</dbReference>
<keyword evidence="1" id="KW-0812">Transmembrane</keyword>
<dbReference type="STRING" id="1480694.DC28_04465"/>
<name>A0A098R3T8_9SPIO</name>
<sequence>MIQALQALFKGFTTSRQPNLDPKKIYRFDKSRKAFHIDVRIGVYRDIYNDFDFSPLQNRDLDKDLIEYLAECSYEIPLKNQVIVNFYMPQGIRDRSREQNSVKGFHHYFLYTQRKLHTERRELLRNLTLYGFSGFLFLVFAYLTQEHLSTSGLLSILPEGLYIGGWVLLWEIFEVIFFTLRQINRKIRIYKRLSESEILYHYTAE</sequence>
<feature type="transmembrane region" description="Helical" evidence="1">
    <location>
        <begin position="123"/>
        <end position="143"/>
    </location>
</feature>
<evidence type="ECO:0000256" key="1">
    <source>
        <dbReference type="SAM" id="Phobius"/>
    </source>
</evidence>
<protein>
    <submittedName>
        <fullName evidence="2">Uncharacterized protein</fullName>
    </submittedName>
</protein>
<dbReference type="Proteomes" id="UP000029692">
    <property type="component" value="Unassembled WGS sequence"/>
</dbReference>
<reference evidence="2 3" key="1">
    <citation type="submission" date="2014-05" db="EMBL/GenBank/DDBJ databases">
        <title>De novo Genome Sequence of Spirocheata sp.</title>
        <authorList>
            <person name="Shivani Y."/>
            <person name="Subhash Y."/>
            <person name="Tushar L."/>
            <person name="Sasikala C."/>
            <person name="Ramana C.V."/>
        </authorList>
    </citation>
    <scope>NUCLEOTIDE SEQUENCE [LARGE SCALE GENOMIC DNA]</scope>
    <source>
        <strain evidence="2 3">JC230</strain>
    </source>
</reference>
<dbReference type="AlphaFoldDB" id="A0A098R3T8"/>
<dbReference type="OrthoDB" id="573194at2"/>
<gene>
    <name evidence="2" type="ORF">DC28_04465</name>
</gene>
<feature type="transmembrane region" description="Helical" evidence="1">
    <location>
        <begin position="163"/>
        <end position="183"/>
    </location>
</feature>
<dbReference type="RefSeq" id="WP_037546299.1">
    <property type="nucleotide sequence ID" value="NZ_JNUP01000031.1"/>
</dbReference>
<comment type="caution">
    <text evidence="2">The sequence shown here is derived from an EMBL/GenBank/DDBJ whole genome shotgun (WGS) entry which is preliminary data.</text>
</comment>
<organism evidence="2 3">
    <name type="scientific">Spirochaeta lutea</name>
    <dbReference type="NCBI Taxonomy" id="1480694"/>
    <lineage>
        <taxon>Bacteria</taxon>
        <taxon>Pseudomonadati</taxon>
        <taxon>Spirochaetota</taxon>
        <taxon>Spirochaetia</taxon>
        <taxon>Spirochaetales</taxon>
        <taxon>Spirochaetaceae</taxon>
        <taxon>Spirochaeta</taxon>
    </lineage>
</organism>
<dbReference type="eggNOG" id="ENOG5031A0K">
    <property type="taxonomic scope" value="Bacteria"/>
</dbReference>
<keyword evidence="1" id="KW-0472">Membrane</keyword>
<keyword evidence="1" id="KW-1133">Transmembrane helix</keyword>
<proteinExistence type="predicted"/>